<gene>
    <name evidence="2" type="ORF">GCM10011575_28150</name>
</gene>
<keyword evidence="3" id="KW-1185">Reference proteome</keyword>
<comment type="caution">
    <text evidence="2">The sequence shown here is derived from an EMBL/GenBank/DDBJ whole genome shotgun (WGS) entry which is preliminary data.</text>
</comment>
<accession>A0A917W4U9</accession>
<organism evidence="2 3">
    <name type="scientific">Microlunatus endophyticus</name>
    <dbReference type="NCBI Taxonomy" id="1716077"/>
    <lineage>
        <taxon>Bacteria</taxon>
        <taxon>Bacillati</taxon>
        <taxon>Actinomycetota</taxon>
        <taxon>Actinomycetes</taxon>
        <taxon>Propionibacteriales</taxon>
        <taxon>Propionibacteriaceae</taxon>
        <taxon>Microlunatus</taxon>
    </lineage>
</organism>
<evidence type="ECO:0008006" key="4">
    <source>
        <dbReference type="Google" id="ProtNLM"/>
    </source>
</evidence>
<evidence type="ECO:0000256" key="1">
    <source>
        <dbReference type="SAM" id="Phobius"/>
    </source>
</evidence>
<proteinExistence type="predicted"/>
<keyword evidence="1" id="KW-0472">Membrane</keyword>
<keyword evidence="1" id="KW-1133">Transmembrane helix</keyword>
<sequence>MHTDRVAINRRHGGILVAHGLLAALVVVAMIWISSLDAGPLSILPMLVLLVGQIFQLSYHSFVYGSRIAISEPLTIDGRGFAMNTAAGRMEVPWEAVTGVEVRRRLWNRFLVLRLHPAAQPGSPGVQTDLSARYWTRMQRYGGPMLGAVGIRESYDQIRQAVSYFSRGRVPVG</sequence>
<dbReference type="Proteomes" id="UP000613840">
    <property type="component" value="Unassembled WGS sequence"/>
</dbReference>
<keyword evidence="1" id="KW-0812">Transmembrane</keyword>
<reference evidence="2" key="1">
    <citation type="journal article" date="2014" name="Int. J. Syst. Evol. Microbiol.">
        <title>Complete genome sequence of Corynebacterium casei LMG S-19264T (=DSM 44701T), isolated from a smear-ripened cheese.</title>
        <authorList>
            <consortium name="US DOE Joint Genome Institute (JGI-PGF)"/>
            <person name="Walter F."/>
            <person name="Albersmeier A."/>
            <person name="Kalinowski J."/>
            <person name="Ruckert C."/>
        </authorList>
    </citation>
    <scope>NUCLEOTIDE SEQUENCE</scope>
    <source>
        <strain evidence="2">CGMCC 4.7306</strain>
    </source>
</reference>
<protein>
    <recommendedName>
        <fullName evidence="4">PH domain-containing protein</fullName>
    </recommendedName>
</protein>
<evidence type="ECO:0000313" key="2">
    <source>
        <dbReference type="EMBL" id="GGL67972.1"/>
    </source>
</evidence>
<dbReference type="EMBL" id="BMMZ01000006">
    <property type="protein sequence ID" value="GGL67972.1"/>
    <property type="molecule type" value="Genomic_DNA"/>
</dbReference>
<dbReference type="AlphaFoldDB" id="A0A917W4U9"/>
<name>A0A917W4U9_9ACTN</name>
<reference evidence="2" key="2">
    <citation type="submission" date="2020-09" db="EMBL/GenBank/DDBJ databases">
        <authorList>
            <person name="Sun Q."/>
            <person name="Zhou Y."/>
        </authorList>
    </citation>
    <scope>NUCLEOTIDE SEQUENCE</scope>
    <source>
        <strain evidence="2">CGMCC 4.7306</strain>
    </source>
</reference>
<feature type="transmembrane region" description="Helical" evidence="1">
    <location>
        <begin position="12"/>
        <end position="33"/>
    </location>
</feature>
<feature type="transmembrane region" description="Helical" evidence="1">
    <location>
        <begin position="39"/>
        <end position="59"/>
    </location>
</feature>
<evidence type="ECO:0000313" key="3">
    <source>
        <dbReference type="Proteomes" id="UP000613840"/>
    </source>
</evidence>